<keyword evidence="9" id="KW-1133">Transmembrane helix</keyword>
<organism evidence="11 12">
    <name type="scientific">Dendrobium nobile</name>
    <name type="common">Orchid</name>
    <dbReference type="NCBI Taxonomy" id="94219"/>
    <lineage>
        <taxon>Eukaryota</taxon>
        <taxon>Viridiplantae</taxon>
        <taxon>Streptophyta</taxon>
        <taxon>Embryophyta</taxon>
        <taxon>Tracheophyta</taxon>
        <taxon>Spermatophyta</taxon>
        <taxon>Magnoliopsida</taxon>
        <taxon>Liliopsida</taxon>
        <taxon>Asparagales</taxon>
        <taxon>Orchidaceae</taxon>
        <taxon>Epidendroideae</taxon>
        <taxon>Malaxideae</taxon>
        <taxon>Dendrobiinae</taxon>
        <taxon>Dendrobium</taxon>
    </lineage>
</organism>
<dbReference type="AlphaFoldDB" id="A0A8T3ATN5"/>
<dbReference type="GO" id="GO:0005737">
    <property type="term" value="C:cytoplasm"/>
    <property type="evidence" value="ECO:0007669"/>
    <property type="project" value="TreeGrafter"/>
</dbReference>
<dbReference type="InterPro" id="IPR013083">
    <property type="entry name" value="Znf_RING/FYVE/PHD"/>
</dbReference>
<evidence type="ECO:0000256" key="6">
    <source>
        <dbReference type="ARBA" id="ARBA00022786"/>
    </source>
</evidence>
<dbReference type="Pfam" id="PF13639">
    <property type="entry name" value="zf-RING_2"/>
    <property type="match status" value="1"/>
</dbReference>
<evidence type="ECO:0000256" key="5">
    <source>
        <dbReference type="ARBA" id="ARBA00022771"/>
    </source>
</evidence>
<reference evidence="11" key="1">
    <citation type="journal article" date="2022" name="Front. Genet.">
        <title>Chromosome-Scale Assembly of the Dendrobium nobile Genome Provides Insights Into the Molecular Mechanism of the Biosynthesis of the Medicinal Active Ingredient of Dendrobium.</title>
        <authorList>
            <person name="Xu Q."/>
            <person name="Niu S.-C."/>
            <person name="Li K.-L."/>
            <person name="Zheng P.-J."/>
            <person name="Zhang X.-J."/>
            <person name="Jia Y."/>
            <person name="Liu Y."/>
            <person name="Niu Y.-X."/>
            <person name="Yu L.-H."/>
            <person name="Chen D.-F."/>
            <person name="Zhang G.-Q."/>
        </authorList>
    </citation>
    <scope>NUCLEOTIDE SEQUENCE</scope>
    <source>
        <tissue evidence="11">Leaf</tissue>
    </source>
</reference>
<keyword evidence="5 8" id="KW-0863">Zinc-finger</keyword>
<keyword evidence="6" id="KW-0833">Ubl conjugation pathway</keyword>
<comment type="catalytic activity">
    <reaction evidence="1">
        <text>S-ubiquitinyl-[E2 ubiquitin-conjugating enzyme]-L-cysteine + [acceptor protein]-L-lysine = [E2 ubiquitin-conjugating enzyme]-L-cysteine + N(6)-ubiquitinyl-[acceptor protein]-L-lysine.</text>
        <dbReference type="EC" id="2.3.2.27"/>
    </reaction>
</comment>
<evidence type="ECO:0000313" key="12">
    <source>
        <dbReference type="Proteomes" id="UP000829196"/>
    </source>
</evidence>
<evidence type="ECO:0000256" key="4">
    <source>
        <dbReference type="ARBA" id="ARBA00022723"/>
    </source>
</evidence>
<dbReference type="InterPro" id="IPR001841">
    <property type="entry name" value="Znf_RING"/>
</dbReference>
<dbReference type="Gene3D" id="3.30.40.10">
    <property type="entry name" value="Zinc/RING finger domain, C3HC4 (zinc finger)"/>
    <property type="match status" value="1"/>
</dbReference>
<dbReference type="GO" id="GO:0061630">
    <property type="term" value="F:ubiquitin protein ligase activity"/>
    <property type="evidence" value="ECO:0007669"/>
    <property type="project" value="UniProtKB-EC"/>
</dbReference>
<dbReference type="PANTHER" id="PTHR15710">
    <property type="entry name" value="E3 UBIQUITIN-PROTEIN LIGASE PRAJA"/>
    <property type="match status" value="1"/>
</dbReference>
<dbReference type="OrthoDB" id="8062037at2759"/>
<gene>
    <name evidence="11" type="ORF">KFK09_019953</name>
</gene>
<keyword evidence="9" id="KW-0812">Transmembrane</keyword>
<sequence length="261" mass="29623">MPLRRPPLPQPNLPRSFRLFWCHHCRHLIPIFLPPSATATAAVLCPRCSLHFVHEYHIPSLLPPPPPPAPPPPPLPHTFHPQDYYTGPNLNDFIENITQNDRPGPPPASASSIHALPTVAIAASHLKDGSQCPVCKEDFTVGEEAREMPCQHVYHSDCIVPWLRLHNSCPVCRFELPIDKVADGERRRNGDGGGGDSGQLRPEMVNLSGLWEWLFRRTWMPGWEQNRWHENERREERGGRVVLLPLVASFSLLACLFYFFL</sequence>
<dbReference type="SMR" id="A0A8T3ATN5"/>
<keyword evidence="3" id="KW-0808">Transferase</keyword>
<feature type="transmembrane region" description="Helical" evidence="9">
    <location>
        <begin position="241"/>
        <end position="260"/>
    </location>
</feature>
<evidence type="ECO:0000256" key="1">
    <source>
        <dbReference type="ARBA" id="ARBA00000900"/>
    </source>
</evidence>
<feature type="domain" description="RING-type" evidence="10">
    <location>
        <begin position="132"/>
        <end position="173"/>
    </location>
</feature>
<dbReference type="Proteomes" id="UP000829196">
    <property type="component" value="Unassembled WGS sequence"/>
</dbReference>
<dbReference type="CDD" id="cd16667">
    <property type="entry name" value="RING-H2_RNF126-like"/>
    <property type="match status" value="1"/>
</dbReference>
<evidence type="ECO:0000313" key="11">
    <source>
        <dbReference type="EMBL" id="KAI0499052.1"/>
    </source>
</evidence>
<evidence type="ECO:0000256" key="7">
    <source>
        <dbReference type="ARBA" id="ARBA00022833"/>
    </source>
</evidence>
<evidence type="ECO:0000256" key="8">
    <source>
        <dbReference type="PROSITE-ProRule" id="PRU00175"/>
    </source>
</evidence>
<protein>
    <recommendedName>
        <fullName evidence="2">RING-type E3 ubiquitin transferase</fullName>
        <ecNumber evidence="2">2.3.2.27</ecNumber>
    </recommendedName>
</protein>
<name>A0A8T3ATN5_DENNO</name>
<dbReference type="SUPFAM" id="SSF57850">
    <property type="entry name" value="RING/U-box"/>
    <property type="match status" value="1"/>
</dbReference>
<dbReference type="SMART" id="SM00184">
    <property type="entry name" value="RING"/>
    <property type="match status" value="1"/>
</dbReference>
<dbReference type="PANTHER" id="PTHR15710:SF18">
    <property type="entry name" value="RING-TYPE E3 UBIQUITIN TRANSFERASE"/>
    <property type="match status" value="1"/>
</dbReference>
<keyword evidence="4" id="KW-0479">Metal-binding</keyword>
<evidence type="ECO:0000256" key="2">
    <source>
        <dbReference type="ARBA" id="ARBA00012483"/>
    </source>
</evidence>
<keyword evidence="12" id="KW-1185">Reference proteome</keyword>
<keyword evidence="9" id="KW-0472">Membrane</keyword>
<keyword evidence="7" id="KW-0862">Zinc</keyword>
<evidence type="ECO:0000256" key="9">
    <source>
        <dbReference type="SAM" id="Phobius"/>
    </source>
</evidence>
<evidence type="ECO:0000259" key="10">
    <source>
        <dbReference type="PROSITE" id="PS50089"/>
    </source>
</evidence>
<proteinExistence type="predicted"/>
<dbReference type="GO" id="GO:0008270">
    <property type="term" value="F:zinc ion binding"/>
    <property type="evidence" value="ECO:0007669"/>
    <property type="project" value="UniProtKB-KW"/>
</dbReference>
<accession>A0A8T3ATN5</accession>
<dbReference type="FunFam" id="3.30.40.10:FF:000022">
    <property type="entry name" value="E3 ubiquitin-protein ligase RING1-like"/>
    <property type="match status" value="1"/>
</dbReference>
<dbReference type="GO" id="GO:0016567">
    <property type="term" value="P:protein ubiquitination"/>
    <property type="evidence" value="ECO:0007669"/>
    <property type="project" value="TreeGrafter"/>
</dbReference>
<dbReference type="EC" id="2.3.2.27" evidence="2"/>
<dbReference type="EMBL" id="JAGYWB010000014">
    <property type="protein sequence ID" value="KAI0499052.1"/>
    <property type="molecule type" value="Genomic_DNA"/>
</dbReference>
<evidence type="ECO:0000256" key="3">
    <source>
        <dbReference type="ARBA" id="ARBA00022679"/>
    </source>
</evidence>
<comment type="caution">
    <text evidence="11">The sequence shown here is derived from an EMBL/GenBank/DDBJ whole genome shotgun (WGS) entry which is preliminary data.</text>
</comment>
<dbReference type="PROSITE" id="PS50089">
    <property type="entry name" value="ZF_RING_2"/>
    <property type="match status" value="1"/>
</dbReference>